<dbReference type="PANTHER" id="PTHR39321">
    <property type="entry name" value="NICOTINATE-NUCLEOTIDE ADENYLYLTRANSFERASE-RELATED"/>
    <property type="match status" value="1"/>
</dbReference>
<keyword evidence="6 11" id="KW-0548">Nucleotidyltransferase</keyword>
<dbReference type="GO" id="GO:0009435">
    <property type="term" value="P:NAD+ biosynthetic process"/>
    <property type="evidence" value="ECO:0007669"/>
    <property type="project" value="UniProtKB-UniRule"/>
</dbReference>
<name>A0A917Z2C6_9ALTE</name>
<gene>
    <name evidence="11 13" type="primary">nadD</name>
    <name evidence="13" type="ORF">GCM10010982_30680</name>
</gene>
<dbReference type="InterPro" id="IPR005248">
    <property type="entry name" value="NadD/NMNAT"/>
</dbReference>
<dbReference type="CDD" id="cd02165">
    <property type="entry name" value="NMNAT"/>
    <property type="match status" value="1"/>
</dbReference>
<reference evidence="13" key="2">
    <citation type="submission" date="2020-09" db="EMBL/GenBank/DDBJ databases">
        <authorList>
            <person name="Sun Q."/>
            <person name="Zhou Y."/>
        </authorList>
    </citation>
    <scope>NUCLEOTIDE SEQUENCE</scope>
    <source>
        <strain evidence="13">CGMCC 1.7086</strain>
    </source>
</reference>
<organism evidence="13 14">
    <name type="scientific">Bowmanella pacifica</name>
    <dbReference type="NCBI Taxonomy" id="502051"/>
    <lineage>
        <taxon>Bacteria</taxon>
        <taxon>Pseudomonadati</taxon>
        <taxon>Pseudomonadota</taxon>
        <taxon>Gammaproteobacteria</taxon>
        <taxon>Alteromonadales</taxon>
        <taxon>Alteromonadaceae</taxon>
        <taxon>Bowmanella</taxon>
    </lineage>
</organism>
<dbReference type="InterPro" id="IPR014729">
    <property type="entry name" value="Rossmann-like_a/b/a_fold"/>
</dbReference>
<dbReference type="NCBIfam" id="NF000839">
    <property type="entry name" value="PRK00071.1-1"/>
    <property type="match status" value="1"/>
</dbReference>
<accession>A0A917Z2C6</accession>
<comment type="pathway">
    <text evidence="2 11">Cofactor biosynthesis; NAD(+) biosynthesis; deamido-NAD(+) from nicotinate D-ribonucleotide: step 1/1.</text>
</comment>
<dbReference type="PANTHER" id="PTHR39321:SF3">
    <property type="entry name" value="PHOSPHOPANTETHEINE ADENYLYLTRANSFERASE"/>
    <property type="match status" value="1"/>
</dbReference>
<comment type="similarity">
    <text evidence="3 11">Belongs to the NadD family.</text>
</comment>
<evidence type="ECO:0000256" key="9">
    <source>
        <dbReference type="ARBA" id="ARBA00023027"/>
    </source>
</evidence>
<evidence type="ECO:0000256" key="3">
    <source>
        <dbReference type="ARBA" id="ARBA00009014"/>
    </source>
</evidence>
<dbReference type="AlphaFoldDB" id="A0A917Z2C6"/>
<dbReference type="Gene3D" id="3.40.50.620">
    <property type="entry name" value="HUPs"/>
    <property type="match status" value="1"/>
</dbReference>
<keyword evidence="5 11" id="KW-0808">Transferase</keyword>
<dbReference type="GO" id="GO:0004515">
    <property type="term" value="F:nicotinate-nucleotide adenylyltransferase activity"/>
    <property type="evidence" value="ECO:0007669"/>
    <property type="project" value="UniProtKB-UniRule"/>
</dbReference>
<dbReference type="NCBIfam" id="TIGR00125">
    <property type="entry name" value="cyt_tran_rel"/>
    <property type="match status" value="1"/>
</dbReference>
<evidence type="ECO:0000256" key="7">
    <source>
        <dbReference type="ARBA" id="ARBA00022741"/>
    </source>
</evidence>
<evidence type="ECO:0000256" key="4">
    <source>
        <dbReference type="ARBA" id="ARBA00022642"/>
    </source>
</evidence>
<keyword evidence="8 11" id="KW-0067">ATP-binding</keyword>
<dbReference type="HAMAP" id="MF_00244">
    <property type="entry name" value="NaMN_adenylyltr"/>
    <property type="match status" value="1"/>
</dbReference>
<evidence type="ECO:0000256" key="5">
    <source>
        <dbReference type="ARBA" id="ARBA00022679"/>
    </source>
</evidence>
<reference evidence="13" key="1">
    <citation type="journal article" date="2014" name="Int. J. Syst. Evol. Microbiol.">
        <title>Complete genome sequence of Corynebacterium casei LMG S-19264T (=DSM 44701T), isolated from a smear-ripened cheese.</title>
        <authorList>
            <consortium name="US DOE Joint Genome Institute (JGI-PGF)"/>
            <person name="Walter F."/>
            <person name="Albersmeier A."/>
            <person name="Kalinowski J."/>
            <person name="Ruckert C."/>
        </authorList>
    </citation>
    <scope>NUCLEOTIDE SEQUENCE</scope>
    <source>
        <strain evidence="13">CGMCC 1.7086</strain>
    </source>
</reference>
<dbReference type="GO" id="GO:0005524">
    <property type="term" value="F:ATP binding"/>
    <property type="evidence" value="ECO:0007669"/>
    <property type="project" value="UniProtKB-KW"/>
</dbReference>
<evidence type="ECO:0000256" key="2">
    <source>
        <dbReference type="ARBA" id="ARBA00005019"/>
    </source>
</evidence>
<keyword evidence="14" id="KW-1185">Reference proteome</keyword>
<dbReference type="SUPFAM" id="SSF52374">
    <property type="entry name" value="Nucleotidylyl transferase"/>
    <property type="match status" value="1"/>
</dbReference>
<keyword evidence="4 11" id="KW-0662">Pyridine nucleotide biosynthesis</keyword>
<dbReference type="EMBL" id="BMLS01000005">
    <property type="protein sequence ID" value="GGO72470.1"/>
    <property type="molecule type" value="Genomic_DNA"/>
</dbReference>
<evidence type="ECO:0000256" key="11">
    <source>
        <dbReference type="HAMAP-Rule" id="MF_00244"/>
    </source>
</evidence>
<keyword evidence="7 11" id="KW-0547">Nucleotide-binding</keyword>
<evidence type="ECO:0000256" key="8">
    <source>
        <dbReference type="ARBA" id="ARBA00022840"/>
    </source>
</evidence>
<proteinExistence type="inferred from homology"/>
<evidence type="ECO:0000313" key="13">
    <source>
        <dbReference type="EMBL" id="GGO72470.1"/>
    </source>
</evidence>
<sequence length="216" mass="24556">MTEVIALFGGTFDPVHMGHLYAVSDAAKQVGLDKVRLLPCHIPPHKPGPKVSARHRLAMLELVCQDWPLFSVDPRELNRNLPSYTVETLRQYRQESPAAALIFIIGMDSLKSVDTWYHWQELLKLCHILVCQRGDYPAEFNPTIQTLLREHQTDNPARLKATTHGHILLAQTRAVRQSSTELRHILAKGQQPDLLPPAVLTYIQQHKLYQVPNQPC</sequence>
<dbReference type="Proteomes" id="UP000606935">
    <property type="component" value="Unassembled WGS sequence"/>
</dbReference>
<dbReference type="InterPro" id="IPR004821">
    <property type="entry name" value="Cyt_trans-like"/>
</dbReference>
<evidence type="ECO:0000256" key="6">
    <source>
        <dbReference type="ARBA" id="ARBA00022695"/>
    </source>
</evidence>
<dbReference type="NCBIfam" id="TIGR00482">
    <property type="entry name" value="nicotinate (nicotinamide) nucleotide adenylyltransferase"/>
    <property type="match status" value="1"/>
</dbReference>
<evidence type="ECO:0000313" key="14">
    <source>
        <dbReference type="Proteomes" id="UP000606935"/>
    </source>
</evidence>
<dbReference type="Pfam" id="PF01467">
    <property type="entry name" value="CTP_transf_like"/>
    <property type="match status" value="1"/>
</dbReference>
<dbReference type="EC" id="2.7.7.18" evidence="11"/>
<evidence type="ECO:0000259" key="12">
    <source>
        <dbReference type="Pfam" id="PF01467"/>
    </source>
</evidence>
<comment type="function">
    <text evidence="1 11">Catalyzes the reversible adenylation of nicotinate mononucleotide (NaMN) to nicotinic acid adenine dinucleotide (NaAD).</text>
</comment>
<evidence type="ECO:0000256" key="10">
    <source>
        <dbReference type="ARBA" id="ARBA00048721"/>
    </source>
</evidence>
<keyword evidence="9 11" id="KW-0520">NAD</keyword>
<dbReference type="RefSeq" id="WP_188697095.1">
    <property type="nucleotide sequence ID" value="NZ_BMLS01000005.1"/>
</dbReference>
<comment type="caution">
    <text evidence="13">The sequence shown here is derived from an EMBL/GenBank/DDBJ whole genome shotgun (WGS) entry which is preliminary data.</text>
</comment>
<protein>
    <recommendedName>
        <fullName evidence="11">Probable nicotinate-nucleotide adenylyltransferase</fullName>
        <ecNumber evidence="11">2.7.7.18</ecNumber>
    </recommendedName>
    <alternativeName>
        <fullName evidence="11">Deamido-NAD(+) diphosphorylase</fullName>
    </alternativeName>
    <alternativeName>
        <fullName evidence="11">Deamido-NAD(+) pyrophosphorylase</fullName>
    </alternativeName>
    <alternativeName>
        <fullName evidence="11">Nicotinate mononucleotide adenylyltransferase</fullName>
        <shortName evidence="11">NaMN adenylyltransferase</shortName>
    </alternativeName>
</protein>
<evidence type="ECO:0000256" key="1">
    <source>
        <dbReference type="ARBA" id="ARBA00002324"/>
    </source>
</evidence>
<feature type="domain" description="Cytidyltransferase-like" evidence="12">
    <location>
        <begin position="7"/>
        <end position="184"/>
    </location>
</feature>
<comment type="catalytic activity">
    <reaction evidence="10 11">
        <text>nicotinate beta-D-ribonucleotide + ATP + H(+) = deamido-NAD(+) + diphosphate</text>
        <dbReference type="Rhea" id="RHEA:22860"/>
        <dbReference type="ChEBI" id="CHEBI:15378"/>
        <dbReference type="ChEBI" id="CHEBI:30616"/>
        <dbReference type="ChEBI" id="CHEBI:33019"/>
        <dbReference type="ChEBI" id="CHEBI:57502"/>
        <dbReference type="ChEBI" id="CHEBI:58437"/>
        <dbReference type="EC" id="2.7.7.18"/>
    </reaction>
</comment>